<comment type="caution">
    <text evidence="1">The sequence shown here is derived from an EMBL/GenBank/DDBJ whole genome shotgun (WGS) entry which is preliminary data.</text>
</comment>
<dbReference type="EMBL" id="VSRR010025271">
    <property type="protein sequence ID" value="MPC66783.1"/>
    <property type="molecule type" value="Genomic_DNA"/>
</dbReference>
<name>A0A5B7H9F6_PORTR</name>
<proteinExistence type="predicted"/>
<dbReference type="AlphaFoldDB" id="A0A5B7H9F6"/>
<evidence type="ECO:0000313" key="2">
    <source>
        <dbReference type="Proteomes" id="UP000324222"/>
    </source>
</evidence>
<keyword evidence="2" id="KW-1185">Reference proteome</keyword>
<gene>
    <name evidence="1" type="ORF">E2C01_060936</name>
</gene>
<protein>
    <submittedName>
        <fullName evidence="1">Uncharacterized protein</fullName>
    </submittedName>
</protein>
<organism evidence="1 2">
    <name type="scientific">Portunus trituberculatus</name>
    <name type="common">Swimming crab</name>
    <name type="synonym">Neptunus trituberculatus</name>
    <dbReference type="NCBI Taxonomy" id="210409"/>
    <lineage>
        <taxon>Eukaryota</taxon>
        <taxon>Metazoa</taxon>
        <taxon>Ecdysozoa</taxon>
        <taxon>Arthropoda</taxon>
        <taxon>Crustacea</taxon>
        <taxon>Multicrustacea</taxon>
        <taxon>Malacostraca</taxon>
        <taxon>Eumalacostraca</taxon>
        <taxon>Eucarida</taxon>
        <taxon>Decapoda</taxon>
        <taxon>Pleocyemata</taxon>
        <taxon>Brachyura</taxon>
        <taxon>Eubrachyura</taxon>
        <taxon>Portunoidea</taxon>
        <taxon>Portunidae</taxon>
        <taxon>Portuninae</taxon>
        <taxon>Portunus</taxon>
    </lineage>
</organism>
<accession>A0A5B7H9F6</accession>
<sequence length="100" mass="11188">MEKIKLMVTRNLRNLRGAQNFVCPKCVQEEEGGGGNGDDEDVGFESRNMGIDKLSDTLCSCDHMMVRYMAGVKWQDRRSSIEAVEVCGVKDLSVELGRED</sequence>
<evidence type="ECO:0000313" key="1">
    <source>
        <dbReference type="EMBL" id="MPC66783.1"/>
    </source>
</evidence>
<reference evidence="1 2" key="1">
    <citation type="submission" date="2019-05" db="EMBL/GenBank/DDBJ databases">
        <title>Another draft genome of Portunus trituberculatus and its Hox gene families provides insights of decapod evolution.</title>
        <authorList>
            <person name="Jeong J.-H."/>
            <person name="Song I."/>
            <person name="Kim S."/>
            <person name="Choi T."/>
            <person name="Kim D."/>
            <person name="Ryu S."/>
            <person name="Kim W."/>
        </authorList>
    </citation>
    <scope>NUCLEOTIDE SEQUENCE [LARGE SCALE GENOMIC DNA]</scope>
    <source>
        <tissue evidence="1">Muscle</tissue>
    </source>
</reference>
<dbReference type="Proteomes" id="UP000324222">
    <property type="component" value="Unassembled WGS sequence"/>
</dbReference>